<feature type="domain" description="HTH marR-type" evidence="2">
    <location>
        <begin position="26"/>
        <end position="158"/>
    </location>
</feature>
<gene>
    <name evidence="3" type="primary">hpaR</name>
    <name evidence="3" type="ORF">GTK09_15885</name>
</gene>
<evidence type="ECO:0000313" key="4">
    <source>
        <dbReference type="Proteomes" id="UP000469011"/>
    </source>
</evidence>
<dbReference type="GO" id="GO:0045892">
    <property type="term" value="P:negative regulation of DNA-templated transcription"/>
    <property type="evidence" value="ECO:0007669"/>
    <property type="project" value="InterPro"/>
</dbReference>
<dbReference type="PROSITE" id="PS50995">
    <property type="entry name" value="HTH_MARR_2"/>
    <property type="match status" value="1"/>
</dbReference>
<dbReference type="SMART" id="SM00347">
    <property type="entry name" value="HTH_MARR"/>
    <property type="match status" value="1"/>
</dbReference>
<dbReference type="PANTHER" id="PTHR33164">
    <property type="entry name" value="TRANSCRIPTIONAL REGULATOR, MARR FAMILY"/>
    <property type="match status" value="1"/>
</dbReference>
<comment type="caution">
    <text evidence="3">The sequence shown here is derived from an EMBL/GenBank/DDBJ whole genome shotgun (WGS) entry which is preliminary data.</text>
</comment>
<dbReference type="EMBL" id="JAAAMG010000013">
    <property type="protein sequence ID" value="NDW05900.1"/>
    <property type="molecule type" value="Genomic_DNA"/>
</dbReference>
<keyword evidence="4" id="KW-1185">Reference proteome</keyword>
<dbReference type="GO" id="GO:0006950">
    <property type="term" value="P:response to stress"/>
    <property type="evidence" value="ECO:0007669"/>
    <property type="project" value="TreeGrafter"/>
</dbReference>
<feature type="region of interest" description="Disordered" evidence="1">
    <location>
        <begin position="1"/>
        <end position="21"/>
    </location>
</feature>
<dbReference type="Gene3D" id="1.10.10.10">
    <property type="entry name" value="Winged helix-like DNA-binding domain superfamily/Winged helix DNA-binding domain"/>
    <property type="match status" value="1"/>
</dbReference>
<evidence type="ECO:0000256" key="1">
    <source>
        <dbReference type="SAM" id="MobiDB-lite"/>
    </source>
</evidence>
<reference evidence="3 4" key="1">
    <citation type="submission" date="2020-01" db="EMBL/GenBank/DDBJ databases">
        <title>Jiella pacifica sp. nov.</title>
        <authorList>
            <person name="Xue Z."/>
            <person name="Zhu S."/>
            <person name="Chen J."/>
            <person name="Yang J."/>
        </authorList>
    </citation>
    <scope>NUCLEOTIDE SEQUENCE [LARGE SCALE GENOMIC DNA]</scope>
    <source>
        <strain evidence="3 4">40Bstr34</strain>
    </source>
</reference>
<name>A0A6N9T3R3_9HYPH</name>
<organism evidence="3 4">
    <name type="scientific">Jiella pacifica</name>
    <dbReference type="NCBI Taxonomy" id="2696469"/>
    <lineage>
        <taxon>Bacteria</taxon>
        <taxon>Pseudomonadati</taxon>
        <taxon>Pseudomonadota</taxon>
        <taxon>Alphaproteobacteria</taxon>
        <taxon>Hyphomicrobiales</taxon>
        <taxon>Aurantimonadaceae</taxon>
        <taxon>Jiella</taxon>
    </lineage>
</organism>
<dbReference type="Proteomes" id="UP000469011">
    <property type="component" value="Unassembled WGS sequence"/>
</dbReference>
<dbReference type="GO" id="GO:0003700">
    <property type="term" value="F:DNA-binding transcription factor activity"/>
    <property type="evidence" value="ECO:0007669"/>
    <property type="project" value="InterPro"/>
</dbReference>
<dbReference type="GO" id="GO:0003677">
    <property type="term" value="F:DNA binding"/>
    <property type="evidence" value="ECO:0007669"/>
    <property type="project" value="InterPro"/>
</dbReference>
<dbReference type="NCBIfam" id="TIGR02337">
    <property type="entry name" value="HpaR"/>
    <property type="match status" value="1"/>
</dbReference>
<sequence>MKRASDEAVASSRAAQTSRGRLRDFSRSLPMSLLRAREAVMGHFRPGLRHFDLTEQQWRVLRALTTVESIGTMNLASATFLLPPSLSRIIRDLEARGLIERSSVAEDLRRGMVAISPTGRDLVERAGQHSEAIYAEITRRFGAERLQLLQAMLKELEEVLKEPIEPK</sequence>
<dbReference type="PANTHER" id="PTHR33164:SF13">
    <property type="entry name" value="4-HYDROXYPHENYLACETATE CATABOLISM PROTEIN"/>
    <property type="match status" value="1"/>
</dbReference>
<dbReference type="InterPro" id="IPR012712">
    <property type="entry name" value="HpaR/FarR"/>
</dbReference>
<dbReference type="InterPro" id="IPR036388">
    <property type="entry name" value="WH-like_DNA-bd_sf"/>
</dbReference>
<dbReference type="SUPFAM" id="SSF46785">
    <property type="entry name" value="Winged helix' DNA-binding domain"/>
    <property type="match status" value="1"/>
</dbReference>
<dbReference type="PRINTS" id="PR00598">
    <property type="entry name" value="HTHMARR"/>
</dbReference>
<dbReference type="InterPro" id="IPR039422">
    <property type="entry name" value="MarR/SlyA-like"/>
</dbReference>
<dbReference type="RefSeq" id="WP_163464268.1">
    <property type="nucleotide sequence ID" value="NZ_JAAAMG010000013.1"/>
</dbReference>
<accession>A0A6N9T3R3</accession>
<evidence type="ECO:0000259" key="2">
    <source>
        <dbReference type="PROSITE" id="PS50995"/>
    </source>
</evidence>
<dbReference type="InterPro" id="IPR036390">
    <property type="entry name" value="WH_DNA-bd_sf"/>
</dbReference>
<dbReference type="Pfam" id="PF12802">
    <property type="entry name" value="MarR_2"/>
    <property type="match status" value="1"/>
</dbReference>
<evidence type="ECO:0000313" key="3">
    <source>
        <dbReference type="EMBL" id="NDW05900.1"/>
    </source>
</evidence>
<protein>
    <submittedName>
        <fullName evidence="3">Homoprotocatechuate degradation operon regulator HpaR</fullName>
    </submittedName>
</protein>
<dbReference type="AlphaFoldDB" id="A0A6N9T3R3"/>
<proteinExistence type="predicted"/>
<dbReference type="InterPro" id="IPR000835">
    <property type="entry name" value="HTH_MarR-typ"/>
</dbReference>